<keyword evidence="11" id="KW-1185">Reference proteome</keyword>
<comment type="subcellular location">
    <subcellularLocation>
        <location evidence="7">Cytoplasm</location>
    </subcellularLocation>
</comment>
<feature type="active site" description="Proton acceptor" evidence="7">
    <location>
        <position position="337"/>
    </location>
</feature>
<organism evidence="10 11">
    <name type="scientific">Nitratireductor arenosus</name>
    <dbReference type="NCBI Taxonomy" id="2682096"/>
    <lineage>
        <taxon>Bacteria</taxon>
        <taxon>Pseudomonadati</taxon>
        <taxon>Pseudomonadota</taxon>
        <taxon>Alphaproteobacteria</taxon>
        <taxon>Hyphomicrobiales</taxon>
        <taxon>Phyllobacteriaceae</taxon>
        <taxon>Nitratireductor</taxon>
    </lineage>
</organism>
<dbReference type="CDD" id="cd01556">
    <property type="entry name" value="EPSP_synthase"/>
    <property type="match status" value="1"/>
</dbReference>
<keyword evidence="4 7" id="KW-0808">Transferase</keyword>
<feature type="binding site" evidence="7">
    <location>
        <position position="40"/>
    </location>
    <ligand>
        <name>3-phosphoshikimate</name>
        <dbReference type="ChEBI" id="CHEBI:145989"/>
    </ligand>
</feature>
<feature type="binding site" evidence="7">
    <location>
        <position position="221"/>
    </location>
    <ligand>
        <name>3-phosphoshikimate</name>
        <dbReference type="ChEBI" id="CHEBI:145989"/>
    </ligand>
</feature>
<name>A0A844QIW8_9HYPH</name>
<accession>A0A844QIW8</accession>
<dbReference type="AlphaFoldDB" id="A0A844QIW8"/>
<dbReference type="InterPro" id="IPR001986">
    <property type="entry name" value="Enolpyruvate_Tfrase_dom"/>
</dbReference>
<feature type="binding site" evidence="7">
    <location>
        <position position="436"/>
    </location>
    <ligand>
        <name>phosphoenolpyruvate</name>
        <dbReference type="ChEBI" id="CHEBI:58702"/>
    </ligand>
</feature>
<feature type="binding site" evidence="7">
    <location>
        <position position="337"/>
    </location>
    <ligand>
        <name>3-phosphoshikimate</name>
        <dbReference type="ChEBI" id="CHEBI:145989"/>
    </ligand>
</feature>
<dbReference type="InterPro" id="IPR013792">
    <property type="entry name" value="RNA3'P_cycl/enolpyr_Trfase_a/b"/>
</dbReference>
<comment type="pathway">
    <text evidence="1 7">Metabolic intermediate biosynthesis; chorismate biosynthesis; chorismate from D-erythrose 4-phosphate and phosphoenolpyruvate: step 6/7.</text>
</comment>
<dbReference type="GO" id="GO:0008652">
    <property type="term" value="P:amino acid biosynthetic process"/>
    <property type="evidence" value="ECO:0007669"/>
    <property type="project" value="UniProtKB-KW"/>
</dbReference>
<dbReference type="GO" id="GO:0009423">
    <property type="term" value="P:chorismate biosynthetic process"/>
    <property type="evidence" value="ECO:0007669"/>
    <property type="project" value="UniProtKB-UniRule"/>
</dbReference>
<proteinExistence type="inferred from homology"/>
<feature type="binding site" evidence="7">
    <location>
        <position position="364"/>
    </location>
    <ligand>
        <name>3-phosphoshikimate</name>
        <dbReference type="ChEBI" id="CHEBI:145989"/>
    </ligand>
</feature>
<dbReference type="PANTHER" id="PTHR21090">
    <property type="entry name" value="AROM/DEHYDROQUINATE SYNTHASE"/>
    <property type="match status" value="1"/>
</dbReference>
<feature type="binding site" evidence="7">
    <location>
        <position position="40"/>
    </location>
    <ligand>
        <name>phosphoenolpyruvate</name>
        <dbReference type="ChEBI" id="CHEBI:58702"/>
    </ligand>
</feature>
<dbReference type="UniPathway" id="UPA00053">
    <property type="reaction ID" value="UER00089"/>
</dbReference>
<protein>
    <recommendedName>
        <fullName evidence="7">3-phosphoshikimate 1-carboxyvinyltransferase</fullName>
        <ecNumber evidence="7">2.5.1.19</ecNumber>
    </recommendedName>
    <alternativeName>
        <fullName evidence="7">5-enolpyruvylshikimate-3-phosphate synthase</fullName>
        <shortName evidence="7">EPSP synthase</shortName>
        <shortName evidence="7">EPSPS</shortName>
    </alternativeName>
</protein>
<feature type="binding site" evidence="7">
    <location>
        <position position="45"/>
    </location>
    <ligand>
        <name>3-phosphoshikimate</name>
        <dbReference type="ChEBI" id="CHEBI:145989"/>
    </ligand>
</feature>
<evidence type="ECO:0000256" key="6">
    <source>
        <dbReference type="ARBA" id="ARBA00044633"/>
    </source>
</evidence>
<feature type="binding site" evidence="7">
    <location>
        <position position="116"/>
    </location>
    <ligand>
        <name>phosphoenolpyruvate</name>
        <dbReference type="ChEBI" id="CHEBI:58702"/>
    </ligand>
</feature>
<dbReference type="Gene3D" id="3.65.10.10">
    <property type="entry name" value="Enolpyruvate transferase domain"/>
    <property type="match status" value="2"/>
</dbReference>
<evidence type="ECO:0000256" key="3">
    <source>
        <dbReference type="ARBA" id="ARBA00022605"/>
    </source>
</evidence>
<comment type="similarity">
    <text evidence="2 7">Belongs to the EPSP synthase family.</text>
</comment>
<dbReference type="PIRSF" id="PIRSF000505">
    <property type="entry name" value="EPSPS"/>
    <property type="match status" value="1"/>
</dbReference>
<feature type="binding site" evidence="7">
    <location>
        <position position="192"/>
    </location>
    <ligand>
        <name>phosphoenolpyruvate</name>
        <dbReference type="ChEBI" id="CHEBI:58702"/>
    </ligand>
</feature>
<evidence type="ECO:0000259" key="9">
    <source>
        <dbReference type="Pfam" id="PF00275"/>
    </source>
</evidence>
<keyword evidence="8" id="KW-0732">Signal</keyword>
<dbReference type="InterPro" id="IPR036968">
    <property type="entry name" value="Enolpyruvate_Tfrase_sf"/>
</dbReference>
<dbReference type="SUPFAM" id="SSF55205">
    <property type="entry name" value="EPT/RTPC-like"/>
    <property type="match status" value="1"/>
</dbReference>
<reference evidence="10 11" key="1">
    <citation type="submission" date="2019-12" db="EMBL/GenBank/DDBJ databases">
        <title>Nitratireductor arenosus sp. nov., Isolated from sea sand, Jeju island, South Korea.</title>
        <authorList>
            <person name="Kim W."/>
        </authorList>
    </citation>
    <scope>NUCLEOTIDE SEQUENCE [LARGE SCALE GENOMIC DNA]</scope>
    <source>
        <strain evidence="10 11">CAU 1489</strain>
    </source>
</reference>
<evidence type="ECO:0000256" key="5">
    <source>
        <dbReference type="ARBA" id="ARBA00023141"/>
    </source>
</evidence>
<comment type="caution">
    <text evidence="10">The sequence shown here is derived from an EMBL/GenBank/DDBJ whole genome shotgun (WGS) entry which is preliminary data.</text>
</comment>
<dbReference type="PANTHER" id="PTHR21090:SF5">
    <property type="entry name" value="PENTAFUNCTIONAL AROM POLYPEPTIDE"/>
    <property type="match status" value="1"/>
</dbReference>
<dbReference type="Pfam" id="PF00275">
    <property type="entry name" value="EPSP_synthase"/>
    <property type="match status" value="1"/>
</dbReference>
<feature type="binding site" evidence="7">
    <location>
        <position position="360"/>
    </location>
    <ligand>
        <name>3-phosphoshikimate</name>
        <dbReference type="ChEBI" id="CHEBI:145989"/>
    </ligand>
</feature>
<feature type="signal peptide" evidence="8">
    <location>
        <begin position="1"/>
        <end position="24"/>
    </location>
</feature>
<evidence type="ECO:0000256" key="8">
    <source>
        <dbReference type="SAM" id="SignalP"/>
    </source>
</evidence>
<feature type="binding site" evidence="7">
    <location>
        <position position="190"/>
    </location>
    <ligand>
        <name>3-phosphoshikimate</name>
        <dbReference type="ChEBI" id="CHEBI:145989"/>
    </ligand>
</feature>
<evidence type="ECO:0000256" key="1">
    <source>
        <dbReference type="ARBA" id="ARBA00004811"/>
    </source>
</evidence>
<sequence length="456" mass="48347">MCRRTILCLFLLVNLMTIAPPAVSARGRSPIFEPSLPGSKSLTNRALALAAARKGKTRVVGALHADDTVRFADCINRFGGLSVAADTCRAAFHVENSCPGERPLAPHEPLDIGAAGTPARFLLSMAADAEGETTITGTRRLCERPMASGIEALRALGRPVLETGNPGCLPVRIVGGRPTDTYWRVDGSVSSQFTSSMLLSAARQDADRGPVHVEATGNLVSRPYVDMTVQTMRAAGIDIGAVGPQTWRVLPQRPDVASIAVEPDASAMSYFLGAAAILGGAVRISGVGSSSAQGDVGFVHVLEEMGCAVSVTPTDIELRGPEGALRGIEVDLETMPDMVLTLAVVAAFAQGRTKIVNIANLRLKECDRLHAAAQELQRIGIRAQEGPDWLEIAPDGTGPRPASVHTYDDHRVAMAFSLAALTNKEITIEDPACVAKSFPDYWSEYARLAESYGLAR</sequence>
<keyword evidence="5 7" id="KW-0057">Aromatic amino acid biosynthesis</keyword>
<feature type="binding site" evidence="7">
    <location>
        <position position="144"/>
    </location>
    <ligand>
        <name>phosphoenolpyruvate</name>
        <dbReference type="ChEBI" id="CHEBI:58702"/>
    </ligand>
</feature>
<feature type="binding site" evidence="7">
    <location>
        <position position="41"/>
    </location>
    <ligand>
        <name>3-phosphoshikimate</name>
        <dbReference type="ChEBI" id="CHEBI:145989"/>
    </ligand>
</feature>
<evidence type="ECO:0000256" key="4">
    <source>
        <dbReference type="ARBA" id="ARBA00022679"/>
    </source>
</evidence>
<dbReference type="NCBIfam" id="TIGR01356">
    <property type="entry name" value="aroA"/>
    <property type="match status" value="1"/>
</dbReference>
<gene>
    <name evidence="7 10" type="primary">aroA</name>
    <name evidence="10" type="ORF">GN330_11505</name>
</gene>
<comment type="catalytic activity">
    <reaction evidence="6">
        <text>3-phosphoshikimate + phosphoenolpyruvate = 5-O-(1-carboxyvinyl)-3-phosphoshikimate + phosphate</text>
        <dbReference type="Rhea" id="RHEA:21256"/>
        <dbReference type="ChEBI" id="CHEBI:43474"/>
        <dbReference type="ChEBI" id="CHEBI:57701"/>
        <dbReference type="ChEBI" id="CHEBI:58702"/>
        <dbReference type="ChEBI" id="CHEBI:145989"/>
        <dbReference type="EC" id="2.5.1.19"/>
    </reaction>
    <physiologicalReaction direction="left-to-right" evidence="6">
        <dbReference type="Rhea" id="RHEA:21257"/>
    </physiologicalReaction>
</comment>
<feature type="binding site" evidence="7">
    <location>
        <position position="191"/>
    </location>
    <ligand>
        <name>3-phosphoshikimate</name>
        <dbReference type="ChEBI" id="CHEBI:145989"/>
    </ligand>
</feature>
<dbReference type="EC" id="2.5.1.19" evidence="7"/>
<dbReference type="EMBL" id="WPHG01000002">
    <property type="protein sequence ID" value="MVA97871.1"/>
    <property type="molecule type" value="Genomic_DNA"/>
</dbReference>
<feature type="binding site" evidence="7">
    <location>
        <position position="368"/>
    </location>
    <ligand>
        <name>phosphoenolpyruvate</name>
        <dbReference type="ChEBI" id="CHEBI:58702"/>
    </ligand>
</feature>
<comment type="function">
    <text evidence="7">Catalyzes the transfer of the enolpyruvyl moiety of phosphoenolpyruvate (PEP) to the 5-hydroxyl of shikimate-3-phosphate (S3P) to produce enolpyruvyl shikimate-3-phosphate and inorganic phosphate.</text>
</comment>
<feature type="binding site" evidence="7">
    <location>
        <position position="411"/>
    </location>
    <ligand>
        <name>phosphoenolpyruvate</name>
        <dbReference type="ChEBI" id="CHEBI:58702"/>
    </ligand>
</feature>
<keyword evidence="7" id="KW-0963">Cytoplasm</keyword>
<comment type="subunit">
    <text evidence="7">Monomer.</text>
</comment>
<dbReference type="GO" id="GO:0009073">
    <property type="term" value="P:aromatic amino acid family biosynthetic process"/>
    <property type="evidence" value="ECO:0007669"/>
    <property type="project" value="UniProtKB-KW"/>
</dbReference>
<feature type="chain" id="PRO_5032349052" description="3-phosphoshikimate 1-carboxyvinyltransferase" evidence="8">
    <location>
        <begin position="25"/>
        <end position="456"/>
    </location>
</feature>
<keyword evidence="3 7" id="KW-0028">Amino-acid biosynthesis</keyword>
<evidence type="ECO:0000256" key="2">
    <source>
        <dbReference type="ARBA" id="ARBA00009948"/>
    </source>
</evidence>
<dbReference type="HAMAP" id="MF_00210">
    <property type="entry name" value="EPSP_synth"/>
    <property type="match status" value="1"/>
</dbReference>
<dbReference type="GO" id="GO:0005737">
    <property type="term" value="C:cytoplasm"/>
    <property type="evidence" value="ECO:0007669"/>
    <property type="project" value="UniProtKB-SubCell"/>
</dbReference>
<feature type="domain" description="Enolpyruvate transferase" evidence="9">
    <location>
        <begin position="36"/>
        <end position="443"/>
    </location>
</feature>
<evidence type="ECO:0000256" key="7">
    <source>
        <dbReference type="HAMAP-Rule" id="MF_00210"/>
    </source>
</evidence>
<dbReference type="InterPro" id="IPR006264">
    <property type="entry name" value="EPSP_synthase"/>
</dbReference>
<evidence type="ECO:0000313" key="10">
    <source>
        <dbReference type="EMBL" id="MVA97871.1"/>
    </source>
</evidence>
<evidence type="ECO:0000313" key="11">
    <source>
        <dbReference type="Proteomes" id="UP000463224"/>
    </source>
</evidence>
<dbReference type="GO" id="GO:0003866">
    <property type="term" value="F:3-phosphoshikimate 1-carboxyvinyltransferase activity"/>
    <property type="evidence" value="ECO:0007669"/>
    <property type="project" value="UniProtKB-UniRule"/>
</dbReference>
<feature type="binding site" evidence="7">
    <location>
        <position position="192"/>
    </location>
    <ligand>
        <name>3-phosphoshikimate</name>
        <dbReference type="ChEBI" id="CHEBI:145989"/>
    </ligand>
</feature>
<dbReference type="Proteomes" id="UP000463224">
    <property type="component" value="Unassembled WGS sequence"/>
</dbReference>